<reference evidence="10 11" key="2">
    <citation type="journal article" date="2016" name="ISME J.">
        <title>Characterization of the first cultured representative of Verrucomicrobia subdivision 5 indicates the proposal of a novel phylum.</title>
        <authorList>
            <person name="Spring S."/>
            <person name="Bunk B."/>
            <person name="Sproer C."/>
            <person name="Schumann P."/>
            <person name="Rohde M."/>
            <person name="Tindall B.J."/>
            <person name="Klenk H.P."/>
        </authorList>
    </citation>
    <scope>NUCLEOTIDE SEQUENCE [LARGE SCALE GENOMIC DNA]</scope>
    <source>
        <strain evidence="10 11">L21-Fru-AB</strain>
    </source>
</reference>
<dbReference type="InterPro" id="IPR013785">
    <property type="entry name" value="Aldolase_TIM"/>
</dbReference>
<evidence type="ECO:0000256" key="2">
    <source>
        <dbReference type="ARBA" id="ARBA00004948"/>
    </source>
</evidence>
<comment type="function">
    <text evidence="1 8">Catalyzes the rearrangement of 1-deoxy-D-xylulose 5-phosphate (DXP) to produce the thiazole phosphate moiety of thiamine. Sulfur is provided by the thiocarboxylate moiety of the carrier protein ThiS. In vitro, sulfur can be provided by H(2)S.</text>
</comment>
<feature type="binding site" evidence="8">
    <location>
        <position position="160"/>
    </location>
    <ligand>
        <name>1-deoxy-D-xylulose 5-phosphate</name>
        <dbReference type="ChEBI" id="CHEBI:57792"/>
    </ligand>
</feature>
<comment type="catalytic activity">
    <reaction evidence="7 8">
        <text>[ThiS sulfur-carrier protein]-C-terminal-Gly-aminoethanethioate + 2-iminoacetate + 1-deoxy-D-xylulose 5-phosphate = [ThiS sulfur-carrier protein]-C-terminal Gly-Gly + 2-[(2R,5Z)-2-carboxy-4-methylthiazol-5(2H)-ylidene]ethyl phosphate + 2 H2O + H(+)</text>
        <dbReference type="Rhea" id="RHEA:26297"/>
        <dbReference type="Rhea" id="RHEA-COMP:12909"/>
        <dbReference type="Rhea" id="RHEA-COMP:19908"/>
        <dbReference type="ChEBI" id="CHEBI:15377"/>
        <dbReference type="ChEBI" id="CHEBI:15378"/>
        <dbReference type="ChEBI" id="CHEBI:57792"/>
        <dbReference type="ChEBI" id="CHEBI:62899"/>
        <dbReference type="ChEBI" id="CHEBI:77846"/>
        <dbReference type="ChEBI" id="CHEBI:90778"/>
        <dbReference type="ChEBI" id="CHEBI:232372"/>
        <dbReference type="EC" id="2.8.1.10"/>
    </reaction>
</comment>
<dbReference type="EMBL" id="CP010904">
    <property type="protein sequence ID" value="AKJ64978.1"/>
    <property type="molecule type" value="Genomic_DNA"/>
</dbReference>
<evidence type="ECO:0000256" key="6">
    <source>
        <dbReference type="ARBA" id="ARBA00023270"/>
    </source>
</evidence>
<dbReference type="OrthoDB" id="9805935at2"/>
<dbReference type="RefSeq" id="WP_052882252.1">
    <property type="nucleotide sequence ID" value="NZ_CP010904.1"/>
</dbReference>
<accession>A0A0G3EF65</accession>
<keyword evidence="5 8" id="KW-0784">Thiamine biosynthesis</keyword>
<reference evidence="11" key="1">
    <citation type="submission" date="2015-02" db="EMBL/GenBank/DDBJ databases">
        <title>Description and complete genome sequence of the first cultured representative of the subdivision 5 of the Verrucomicrobia phylum.</title>
        <authorList>
            <person name="Spring S."/>
            <person name="Bunk B."/>
            <person name="Sproer C."/>
            <person name="Klenk H.-P."/>
        </authorList>
    </citation>
    <scope>NUCLEOTIDE SEQUENCE [LARGE SCALE GENOMIC DNA]</scope>
    <source>
        <strain evidence="11">L21-Fru-AB</strain>
    </source>
</reference>
<dbReference type="PANTHER" id="PTHR34266:SF2">
    <property type="entry name" value="THIAZOLE SYNTHASE"/>
    <property type="match status" value="1"/>
</dbReference>
<dbReference type="STRING" id="1307763.L21SP4_01738"/>
<organism evidence="10 11">
    <name type="scientific">Kiritimatiella glycovorans</name>
    <dbReference type="NCBI Taxonomy" id="1307763"/>
    <lineage>
        <taxon>Bacteria</taxon>
        <taxon>Pseudomonadati</taxon>
        <taxon>Kiritimatiellota</taxon>
        <taxon>Kiritimatiellia</taxon>
        <taxon>Kiritimatiellales</taxon>
        <taxon>Kiritimatiellaceae</taxon>
        <taxon>Kiritimatiella</taxon>
    </lineage>
</organism>
<evidence type="ECO:0000313" key="10">
    <source>
        <dbReference type="EMBL" id="AKJ64978.1"/>
    </source>
</evidence>
<dbReference type="Pfam" id="PF05690">
    <property type="entry name" value="ThiG"/>
    <property type="match status" value="1"/>
</dbReference>
<evidence type="ECO:0000256" key="3">
    <source>
        <dbReference type="ARBA" id="ARBA00011960"/>
    </source>
</evidence>
<evidence type="ECO:0000259" key="9">
    <source>
        <dbReference type="Pfam" id="PF05690"/>
    </source>
</evidence>
<evidence type="ECO:0000256" key="5">
    <source>
        <dbReference type="ARBA" id="ARBA00022977"/>
    </source>
</evidence>
<evidence type="ECO:0000256" key="1">
    <source>
        <dbReference type="ARBA" id="ARBA00002834"/>
    </source>
</evidence>
<dbReference type="Proteomes" id="UP000035268">
    <property type="component" value="Chromosome"/>
</dbReference>
<feature type="domain" description="Thiazole synthase ThiG" evidence="9">
    <location>
        <begin position="7"/>
        <end position="251"/>
    </location>
</feature>
<feature type="binding site" evidence="8">
    <location>
        <begin position="208"/>
        <end position="209"/>
    </location>
    <ligand>
        <name>1-deoxy-D-xylulose 5-phosphate</name>
        <dbReference type="ChEBI" id="CHEBI:57792"/>
    </ligand>
</feature>
<dbReference type="KEGG" id="vbl:L21SP4_01738"/>
<dbReference type="GO" id="GO:1990107">
    <property type="term" value="F:thiazole synthase activity"/>
    <property type="evidence" value="ECO:0007669"/>
    <property type="project" value="UniProtKB-EC"/>
</dbReference>
<keyword evidence="8" id="KW-0963">Cytoplasm</keyword>
<proteinExistence type="inferred from homology"/>
<evidence type="ECO:0000256" key="4">
    <source>
        <dbReference type="ARBA" id="ARBA00022679"/>
    </source>
</evidence>
<dbReference type="PATRIC" id="fig|1609981.3.peg.1806"/>
<feature type="binding site" evidence="8">
    <location>
        <begin position="186"/>
        <end position="187"/>
    </location>
    <ligand>
        <name>1-deoxy-D-xylulose 5-phosphate</name>
        <dbReference type="ChEBI" id="CHEBI:57792"/>
    </ligand>
</feature>
<dbReference type="EC" id="2.8.1.10" evidence="3 8"/>
<protein>
    <recommendedName>
        <fullName evidence="3 8">Thiazole synthase</fullName>
        <ecNumber evidence="3 8">2.8.1.10</ecNumber>
    </recommendedName>
</protein>
<comment type="subunit">
    <text evidence="8">Homotetramer. Forms heterodimers with either ThiH or ThiS.</text>
</comment>
<dbReference type="GO" id="GO:0009229">
    <property type="term" value="P:thiamine diphosphate biosynthetic process"/>
    <property type="evidence" value="ECO:0007669"/>
    <property type="project" value="UniProtKB-UniRule"/>
</dbReference>
<comment type="subcellular location">
    <subcellularLocation>
        <location evidence="8">Cytoplasm</location>
    </subcellularLocation>
</comment>
<keyword evidence="11" id="KW-1185">Reference proteome</keyword>
<dbReference type="HAMAP" id="MF_00443">
    <property type="entry name" value="ThiG"/>
    <property type="match status" value="1"/>
</dbReference>
<name>A0A0G3EF65_9BACT</name>
<sequence>MKDEWKIGPHKFSSRLILGTGKFADGDSMCAAVRASAAELITVALRRFNREKTEDDLYAPLASLEGIALMPNTSGARDADEACRAARLGRELSGSDIVKLEIHPNPHHLMPDPVETLAAAERLVKEGFHVMPYIAADPVLAKRLEEAGCASVMPLGAAIGSGQGLTTMAMVRLIVRESRIPVIVDAGLRAPSEAAAALEAGCDAVLVNSAVAAAEDPAAMAAAFADAVRAGRAARRAGLMAQGASAEATSPLTSFLGAEHRDE</sequence>
<keyword evidence="6 8" id="KW-0704">Schiff base</keyword>
<dbReference type="PANTHER" id="PTHR34266">
    <property type="entry name" value="THIAZOLE SYNTHASE"/>
    <property type="match status" value="1"/>
</dbReference>
<dbReference type="SUPFAM" id="SSF110399">
    <property type="entry name" value="ThiG-like"/>
    <property type="match status" value="1"/>
</dbReference>
<dbReference type="Gene3D" id="3.20.20.70">
    <property type="entry name" value="Aldolase class I"/>
    <property type="match status" value="1"/>
</dbReference>
<comment type="similarity">
    <text evidence="8">Belongs to the ThiG family.</text>
</comment>
<feature type="active site" description="Schiff-base intermediate with DXP" evidence="8">
    <location>
        <position position="99"/>
    </location>
</feature>
<dbReference type="InterPro" id="IPR033983">
    <property type="entry name" value="Thiazole_synthase_ThiG"/>
</dbReference>
<comment type="pathway">
    <text evidence="2 8">Cofactor biosynthesis; thiamine diphosphate biosynthesis.</text>
</comment>
<evidence type="ECO:0000256" key="7">
    <source>
        <dbReference type="ARBA" id="ARBA00049897"/>
    </source>
</evidence>
<dbReference type="InterPro" id="IPR008867">
    <property type="entry name" value="ThiG"/>
</dbReference>
<keyword evidence="4 8" id="KW-0808">Transferase</keyword>
<evidence type="ECO:0000256" key="8">
    <source>
        <dbReference type="HAMAP-Rule" id="MF_00443"/>
    </source>
</evidence>
<dbReference type="UniPathway" id="UPA00060"/>
<evidence type="ECO:0000313" key="11">
    <source>
        <dbReference type="Proteomes" id="UP000035268"/>
    </source>
</evidence>
<dbReference type="GO" id="GO:0005737">
    <property type="term" value="C:cytoplasm"/>
    <property type="evidence" value="ECO:0007669"/>
    <property type="project" value="UniProtKB-SubCell"/>
</dbReference>
<gene>
    <name evidence="8 10" type="primary">thiG</name>
    <name evidence="10" type="ORF">L21SP4_01738</name>
</gene>
<dbReference type="AlphaFoldDB" id="A0A0G3EF65"/>